<reference evidence="3 4" key="1">
    <citation type="submission" date="2015-10" db="EMBL/GenBank/DDBJ databases">
        <title>Draft genome sequence of Novosphingobium fuchskuhlense DSM 25065 isolated from a surface water sample of the southwest basin of Lake Grosse Fuchskuhle.</title>
        <authorList>
            <person name="Ruckert C."/>
            <person name="Winkler A."/>
            <person name="Glaeser J."/>
            <person name="Grossart H.-P."/>
            <person name="Kalinowski J."/>
            <person name="Glaeser S."/>
        </authorList>
    </citation>
    <scope>NUCLEOTIDE SEQUENCE [LARGE SCALE GENOMIC DNA]</scope>
    <source>
        <strain evidence="3 4">FNE08-7</strain>
    </source>
</reference>
<dbReference type="EMBL" id="LLZS01000011">
    <property type="protein sequence ID" value="KUR69903.1"/>
    <property type="molecule type" value="Genomic_DNA"/>
</dbReference>
<dbReference type="Pfam" id="PF06429">
    <property type="entry name" value="Flg_bbr_C"/>
    <property type="match status" value="1"/>
</dbReference>
<evidence type="ECO:0000313" key="4">
    <source>
        <dbReference type="Proteomes" id="UP000058012"/>
    </source>
</evidence>
<comment type="similarity">
    <text evidence="1">Belongs to the flagella basal body rod proteins family.</text>
</comment>
<protein>
    <recommendedName>
        <fullName evidence="2">Flagellar basal-body/hook protein C-terminal domain-containing protein</fullName>
    </recommendedName>
</protein>
<sequence length="122" mass="12614">MIAANLANLNSVAPAGTAPYHALRLISGPAGSFSDALAARNGKDHAGEVKVIGLEPVAGAERRVYDPTAPEAGPDGFVTFPLIDNTAEMALLIRTSRSYEANVTALGIAAQMDRQALEIGRG</sequence>
<dbReference type="InterPro" id="IPR010930">
    <property type="entry name" value="Flg_bb/hook_C_dom"/>
</dbReference>
<keyword evidence="4" id="KW-1185">Reference proteome</keyword>
<feature type="domain" description="Flagellar basal-body/hook protein C-terminal" evidence="2">
    <location>
        <begin position="84"/>
        <end position="118"/>
    </location>
</feature>
<dbReference type="Proteomes" id="UP000058012">
    <property type="component" value="Unassembled WGS sequence"/>
</dbReference>
<comment type="caution">
    <text evidence="3">The sequence shown here is derived from an EMBL/GenBank/DDBJ whole genome shotgun (WGS) entry which is preliminary data.</text>
</comment>
<accession>A0A124JT79</accession>
<proteinExistence type="inferred from homology"/>
<dbReference type="RefSeq" id="WP_067914241.1">
    <property type="nucleotide sequence ID" value="NZ_KQ954247.1"/>
</dbReference>
<evidence type="ECO:0000313" key="3">
    <source>
        <dbReference type="EMBL" id="KUR69903.1"/>
    </source>
</evidence>
<organism evidence="3 4">
    <name type="scientific">Novosphingobium fuchskuhlense</name>
    <dbReference type="NCBI Taxonomy" id="1117702"/>
    <lineage>
        <taxon>Bacteria</taxon>
        <taxon>Pseudomonadati</taxon>
        <taxon>Pseudomonadota</taxon>
        <taxon>Alphaproteobacteria</taxon>
        <taxon>Sphingomonadales</taxon>
        <taxon>Sphingomonadaceae</taxon>
        <taxon>Novosphingobium</taxon>
    </lineage>
</organism>
<dbReference type="AlphaFoldDB" id="A0A124JT79"/>
<gene>
    <name evidence="3" type="ORF">AQZ52_17530</name>
</gene>
<dbReference type="STRING" id="1117702.AQZ52_17530"/>
<evidence type="ECO:0000259" key="2">
    <source>
        <dbReference type="Pfam" id="PF06429"/>
    </source>
</evidence>
<name>A0A124JT79_9SPHN</name>
<evidence type="ECO:0000256" key="1">
    <source>
        <dbReference type="ARBA" id="ARBA00009677"/>
    </source>
</evidence>